<dbReference type="AlphaFoldDB" id="A0A6A3AJV7"/>
<proteinExistence type="predicted"/>
<dbReference type="PANTHER" id="PTHR35730">
    <property type="entry name" value="KINETOCHORE PROTEIN SPC24 HOMOLOG-RELATED"/>
    <property type="match status" value="1"/>
</dbReference>
<dbReference type="EMBL" id="VEPZ02000994">
    <property type="protein sequence ID" value="KAE8704133.1"/>
    <property type="molecule type" value="Genomic_DNA"/>
</dbReference>
<keyword evidence="2" id="KW-1185">Reference proteome</keyword>
<gene>
    <name evidence="1" type="ORF">F3Y22_tig00110458pilonHSYRG00022</name>
</gene>
<dbReference type="Proteomes" id="UP000436088">
    <property type="component" value="Unassembled WGS sequence"/>
</dbReference>
<protein>
    <submittedName>
        <fullName evidence="1">GRAS family transcription factor</fullName>
    </submittedName>
</protein>
<dbReference type="InterPro" id="IPR044951">
    <property type="entry name" value="SPC24-like"/>
</dbReference>
<name>A0A6A3AJV7_HIBSY</name>
<organism evidence="1 2">
    <name type="scientific">Hibiscus syriacus</name>
    <name type="common">Rose of Sharon</name>
    <dbReference type="NCBI Taxonomy" id="106335"/>
    <lineage>
        <taxon>Eukaryota</taxon>
        <taxon>Viridiplantae</taxon>
        <taxon>Streptophyta</taxon>
        <taxon>Embryophyta</taxon>
        <taxon>Tracheophyta</taxon>
        <taxon>Spermatophyta</taxon>
        <taxon>Magnoliopsida</taxon>
        <taxon>eudicotyledons</taxon>
        <taxon>Gunneridae</taxon>
        <taxon>Pentapetalae</taxon>
        <taxon>rosids</taxon>
        <taxon>malvids</taxon>
        <taxon>Malvales</taxon>
        <taxon>Malvaceae</taxon>
        <taxon>Malvoideae</taxon>
        <taxon>Hibiscus</taxon>
    </lineage>
</organism>
<comment type="caution">
    <text evidence="1">The sequence shown here is derived from an EMBL/GenBank/DDBJ whole genome shotgun (WGS) entry which is preliminary data.</text>
</comment>
<dbReference type="GO" id="GO:0051983">
    <property type="term" value="P:regulation of chromosome segregation"/>
    <property type="evidence" value="ECO:0007669"/>
    <property type="project" value="InterPro"/>
</dbReference>
<accession>A0A6A3AJV7</accession>
<evidence type="ECO:0000313" key="2">
    <source>
        <dbReference type="Proteomes" id="UP000436088"/>
    </source>
</evidence>
<evidence type="ECO:0000313" key="1">
    <source>
        <dbReference type="EMBL" id="KAE8704133.1"/>
    </source>
</evidence>
<sequence>MGESTRMIDVEKLISYSDDLVEVLRDRRDITNATQCLKHFTISARIATLISKKFIDCFKVSFLSTSLQYEEKIEACKKKTELSKSEVVDCAEMDSAEGIPRGI</sequence>
<reference evidence="1" key="1">
    <citation type="submission" date="2019-09" db="EMBL/GenBank/DDBJ databases">
        <title>Draft genome information of white flower Hibiscus syriacus.</title>
        <authorList>
            <person name="Kim Y.-M."/>
        </authorList>
    </citation>
    <scope>NUCLEOTIDE SEQUENCE [LARGE SCALE GENOMIC DNA]</scope>
    <source>
        <strain evidence="1">YM2019G1</strain>
    </source>
</reference>
<dbReference type="PANTHER" id="PTHR35730:SF2">
    <property type="entry name" value="KINETOCHORE PROTEIN SPC24 HOMOLOG-RELATED"/>
    <property type="match status" value="1"/>
</dbReference>